<comment type="caution">
    <text evidence="2">The sequence shown here is derived from an EMBL/GenBank/DDBJ whole genome shotgun (WGS) entry which is preliminary data.</text>
</comment>
<dbReference type="EMBL" id="PTIZ01000006">
    <property type="protein sequence ID" value="PPK75254.1"/>
    <property type="molecule type" value="Genomic_DNA"/>
</dbReference>
<dbReference type="PANTHER" id="PTHR39639:SF1">
    <property type="entry name" value="DUF262 DOMAIN-CONTAINING PROTEIN"/>
    <property type="match status" value="1"/>
</dbReference>
<dbReference type="Pfam" id="PF03235">
    <property type="entry name" value="GmrSD_N"/>
    <property type="match status" value="1"/>
</dbReference>
<dbReference type="RefSeq" id="WP_181050104.1">
    <property type="nucleotide sequence ID" value="NZ_PTIZ01000006.1"/>
</dbReference>
<accession>A0A2S6HCN4</accession>
<dbReference type="Proteomes" id="UP000240010">
    <property type="component" value="Unassembled WGS sequence"/>
</dbReference>
<name>A0A2S6HCN4_9GAMM</name>
<feature type="domain" description="GmrSD restriction endonucleases N-terminal" evidence="1">
    <location>
        <begin position="42"/>
        <end position="194"/>
    </location>
</feature>
<evidence type="ECO:0000259" key="1">
    <source>
        <dbReference type="Pfam" id="PF03235"/>
    </source>
</evidence>
<dbReference type="PANTHER" id="PTHR39639">
    <property type="entry name" value="CHROMOSOME 16, WHOLE GENOME SHOTGUN SEQUENCE"/>
    <property type="match status" value="1"/>
</dbReference>
<proteinExistence type="predicted"/>
<organism evidence="2 3">
    <name type="scientific">Methylobacter tundripaludum</name>
    <dbReference type="NCBI Taxonomy" id="173365"/>
    <lineage>
        <taxon>Bacteria</taxon>
        <taxon>Pseudomonadati</taxon>
        <taxon>Pseudomonadota</taxon>
        <taxon>Gammaproteobacteria</taxon>
        <taxon>Methylococcales</taxon>
        <taxon>Methylococcaceae</taxon>
        <taxon>Methylobacter</taxon>
    </lineage>
</organism>
<gene>
    <name evidence="2" type="ORF">B0F87_106101</name>
</gene>
<sequence>MAENDIEFIEESDTELDVAQTHQFSEAVLHSADWTVETIVAQLIRGNIEMNPRFQRRDAWNIRRKSAFIESLILGLPVPQIVLAEKRGQRGKYIVLDGKQRLLSLLQYTGNAETSDNNAFKLVGLEARTDLARKTFKALNDPALENDLNAFMNYTVRTVVIRNWPSFDFLHLVFLRLNTGSVKLSPQELRQAMFPGEFSNRVDDAAAESTALRELLSRDSPDPRMRDVELLVRFLGFHFFLSRYTGRMKDFLDYTCEELNNAWPNRQLEIEAAIVKFNVATEQLIQIFGAEKVARKTNSRSFNRAIFDALVFYAADERILEAIQANPEATKAAMTTVLQDSAFLEASESSTAGVPNTLTRLRVWGINLRQSLNINFVVPELRQAIPGDEQSRTGIAFGGFWT</sequence>
<protein>
    <submittedName>
        <fullName evidence="2">Uncharacterized protein DUF262</fullName>
    </submittedName>
</protein>
<evidence type="ECO:0000313" key="3">
    <source>
        <dbReference type="Proteomes" id="UP000240010"/>
    </source>
</evidence>
<dbReference type="InterPro" id="IPR004919">
    <property type="entry name" value="GmrSD_N"/>
</dbReference>
<dbReference type="AlphaFoldDB" id="A0A2S6HCN4"/>
<evidence type="ECO:0000313" key="2">
    <source>
        <dbReference type="EMBL" id="PPK75254.1"/>
    </source>
</evidence>
<reference evidence="2 3" key="1">
    <citation type="submission" date="2018-02" db="EMBL/GenBank/DDBJ databases">
        <title>Subsurface microbial communities from deep shales in Ohio and West Virginia, USA.</title>
        <authorList>
            <person name="Wrighton K."/>
        </authorList>
    </citation>
    <scope>NUCLEOTIDE SEQUENCE [LARGE SCALE GENOMIC DNA]</scope>
    <source>
        <strain evidence="2 3">OWC-DMM</strain>
    </source>
</reference>